<dbReference type="EMBL" id="GDHC01010927">
    <property type="protein sequence ID" value="JAQ07702.1"/>
    <property type="molecule type" value="Transcribed_RNA"/>
</dbReference>
<reference evidence="3" key="3">
    <citation type="journal article" date="2016" name="Gigascience">
        <title>De novo construction of an expanded transcriptome assembly for the western tarnished plant bug, Lygus hesperus.</title>
        <authorList>
            <person name="Tassone E.E."/>
            <person name="Geib S.M."/>
            <person name="Hall B."/>
            <person name="Fabrick J.A."/>
            <person name="Brent C.S."/>
            <person name="Hull J.J."/>
        </authorList>
    </citation>
    <scope>NUCLEOTIDE SEQUENCE</scope>
</reference>
<name>A0A0A9YDS5_LYGHE</name>
<keyword evidence="2" id="KW-0406">Ion transport</keyword>
<evidence type="ECO:0000313" key="2">
    <source>
        <dbReference type="EMBL" id="JAG27630.1"/>
    </source>
</evidence>
<protein>
    <submittedName>
        <fullName evidence="2">Amiloride-sensitive sodium channel subunit alpha</fullName>
    </submittedName>
</protein>
<keyword evidence="1" id="KW-0812">Transmembrane</keyword>
<keyword evidence="2" id="KW-0813">Transport</keyword>
<accession>A0A0A9YDS5</accession>
<keyword evidence="1" id="KW-0472">Membrane</keyword>
<evidence type="ECO:0000256" key="1">
    <source>
        <dbReference type="SAM" id="Phobius"/>
    </source>
</evidence>
<sequence length="103" mass="11529">MSSSATTTSSSLSLTSLAPSVAMFVVYSLLRSFSRCARKRYWSSFRDDRSAEEVAPVLLLVIVDKLDTVDKLFVYLLCVVPRIAYTAGRNQGKDDKYYKLAFA</sequence>
<reference evidence="2" key="2">
    <citation type="submission" date="2014-07" db="EMBL/GenBank/DDBJ databases">
        <authorList>
            <person name="Hull J."/>
        </authorList>
    </citation>
    <scope>NUCLEOTIDE SEQUENCE</scope>
</reference>
<proteinExistence type="predicted"/>
<organism evidence="2">
    <name type="scientific">Lygus hesperus</name>
    <name type="common">Western plant bug</name>
    <dbReference type="NCBI Taxonomy" id="30085"/>
    <lineage>
        <taxon>Eukaryota</taxon>
        <taxon>Metazoa</taxon>
        <taxon>Ecdysozoa</taxon>
        <taxon>Arthropoda</taxon>
        <taxon>Hexapoda</taxon>
        <taxon>Insecta</taxon>
        <taxon>Pterygota</taxon>
        <taxon>Neoptera</taxon>
        <taxon>Paraneoptera</taxon>
        <taxon>Hemiptera</taxon>
        <taxon>Heteroptera</taxon>
        <taxon>Panheteroptera</taxon>
        <taxon>Cimicomorpha</taxon>
        <taxon>Miridae</taxon>
        <taxon>Mirini</taxon>
        <taxon>Lygus</taxon>
    </lineage>
</organism>
<feature type="transmembrane region" description="Helical" evidence="1">
    <location>
        <begin position="12"/>
        <end position="30"/>
    </location>
</feature>
<dbReference type="GO" id="GO:0034220">
    <property type="term" value="P:monoatomic ion transmembrane transport"/>
    <property type="evidence" value="ECO:0007669"/>
    <property type="project" value="UniProtKB-KW"/>
</dbReference>
<dbReference type="AlphaFoldDB" id="A0A0A9YDS5"/>
<keyword evidence="2" id="KW-0407">Ion channel</keyword>
<gene>
    <name evidence="2" type="primary">SCNN1A</name>
    <name evidence="2" type="ORF">CM83_1950</name>
    <name evidence="3" type="ORF">g.92727</name>
</gene>
<dbReference type="EMBL" id="GBHO01015974">
    <property type="protein sequence ID" value="JAG27630.1"/>
    <property type="molecule type" value="Transcribed_RNA"/>
</dbReference>
<evidence type="ECO:0000313" key="3">
    <source>
        <dbReference type="EMBL" id="JAQ07702.1"/>
    </source>
</evidence>
<keyword evidence="1" id="KW-1133">Transmembrane helix</keyword>
<reference evidence="2" key="1">
    <citation type="journal article" date="2014" name="PLoS ONE">
        <title>Transcriptome-Based Identification of ABC Transporters in the Western Tarnished Plant Bug Lygus hesperus.</title>
        <authorList>
            <person name="Hull J.J."/>
            <person name="Chaney K."/>
            <person name="Geib S.M."/>
            <person name="Fabrick J.A."/>
            <person name="Brent C.S."/>
            <person name="Walsh D."/>
            <person name="Lavine L.C."/>
        </authorList>
    </citation>
    <scope>NUCLEOTIDE SEQUENCE</scope>
</reference>